<gene>
    <name evidence="1" type="ORF">SPHINGO391_390041</name>
</gene>
<evidence type="ECO:0000313" key="2">
    <source>
        <dbReference type="Proteomes" id="UP000326857"/>
    </source>
</evidence>
<evidence type="ECO:0000313" key="1">
    <source>
        <dbReference type="EMBL" id="VVT07358.1"/>
    </source>
</evidence>
<organism evidence="1 2">
    <name type="scientific">Sphingomonas aurantiaca</name>
    <dbReference type="NCBI Taxonomy" id="185949"/>
    <lineage>
        <taxon>Bacteria</taxon>
        <taxon>Pseudomonadati</taxon>
        <taxon>Pseudomonadota</taxon>
        <taxon>Alphaproteobacteria</taxon>
        <taxon>Sphingomonadales</taxon>
        <taxon>Sphingomonadaceae</taxon>
        <taxon>Sphingomonas</taxon>
    </lineage>
</organism>
<proteinExistence type="predicted"/>
<dbReference type="AlphaFoldDB" id="A0A5E7YKB2"/>
<dbReference type="EMBL" id="CABVLI010000033">
    <property type="protein sequence ID" value="VVT07358.1"/>
    <property type="molecule type" value="Genomic_DNA"/>
</dbReference>
<accession>A0A5E7YKB2</accession>
<name>A0A5E7YKB2_9SPHN</name>
<protein>
    <submittedName>
        <fullName evidence="1">Uncharacterized protein</fullName>
    </submittedName>
</protein>
<dbReference type="Proteomes" id="UP000326857">
    <property type="component" value="Unassembled WGS sequence"/>
</dbReference>
<dbReference type="RefSeq" id="WP_151990338.1">
    <property type="nucleotide sequence ID" value="NZ_LR701528.1"/>
</dbReference>
<reference evidence="1 2" key="1">
    <citation type="submission" date="2019-09" db="EMBL/GenBank/DDBJ databases">
        <authorList>
            <person name="Dittami M. S."/>
        </authorList>
    </citation>
    <scope>NUCLEOTIDE SEQUENCE [LARGE SCALE GENOMIC DNA]</scope>
    <source>
        <strain evidence="1">SPHINGO391</strain>
    </source>
</reference>
<sequence length="285" mass="31907">MTELDRRSMTFRQAEGLDPLPTPVALGEVSREARSILWQYIYNFVTHEPRQDAETGYGLWLTDEWHRALRNWHTRRLLRPADEFDPSLQAQLPFLKKAIWDWAPSYLFDLLTFLMRSEDLEDIEALVASAFEEARLAYRVAEQTIFPAVTPEEGQTIAAAFAHLNTTEYGGARQHLRTAGGLLTSGDWAGSIRESIHAVESTAKSIEPTASTLSDALKKLKNQGHMNPNLSRGLEALYNYSSDEQGIRHAKVFEGAPAVDQTDAVYMFGACAAFVSFLIARSPTA</sequence>